<sequence length="79" mass="9621">RRPTKRRLIDVDSHEDDIRWVKMSKMDHVSRFEQLERDASEAIQRSPKGENEVLRKLVDGLQRKLEDTERKYRRLLMMV</sequence>
<keyword evidence="3" id="KW-1185">Reference proteome</keyword>
<keyword evidence="1" id="KW-0175">Coiled coil</keyword>
<feature type="non-terminal residue" evidence="2">
    <location>
        <position position="79"/>
    </location>
</feature>
<gene>
    <name evidence="2" type="ORF">PFISCL1PPCAC_6817</name>
</gene>
<feature type="coiled-coil region" evidence="1">
    <location>
        <begin position="51"/>
        <end position="78"/>
    </location>
</feature>
<dbReference type="AlphaFoldDB" id="A0AAV5VAE1"/>
<accession>A0AAV5VAE1</accession>
<proteinExistence type="predicted"/>
<evidence type="ECO:0000313" key="3">
    <source>
        <dbReference type="Proteomes" id="UP001432322"/>
    </source>
</evidence>
<dbReference type="Proteomes" id="UP001432322">
    <property type="component" value="Unassembled WGS sequence"/>
</dbReference>
<dbReference type="EMBL" id="BTSY01000002">
    <property type="protein sequence ID" value="GMT15520.1"/>
    <property type="molecule type" value="Genomic_DNA"/>
</dbReference>
<organism evidence="2 3">
    <name type="scientific">Pristionchus fissidentatus</name>
    <dbReference type="NCBI Taxonomy" id="1538716"/>
    <lineage>
        <taxon>Eukaryota</taxon>
        <taxon>Metazoa</taxon>
        <taxon>Ecdysozoa</taxon>
        <taxon>Nematoda</taxon>
        <taxon>Chromadorea</taxon>
        <taxon>Rhabditida</taxon>
        <taxon>Rhabditina</taxon>
        <taxon>Diplogasteromorpha</taxon>
        <taxon>Diplogasteroidea</taxon>
        <taxon>Neodiplogasteridae</taxon>
        <taxon>Pristionchus</taxon>
    </lineage>
</organism>
<feature type="non-terminal residue" evidence="2">
    <location>
        <position position="1"/>
    </location>
</feature>
<protein>
    <submittedName>
        <fullName evidence="2">Uncharacterized protein</fullName>
    </submittedName>
</protein>
<name>A0AAV5VAE1_9BILA</name>
<reference evidence="2" key="1">
    <citation type="submission" date="2023-10" db="EMBL/GenBank/DDBJ databases">
        <title>Genome assembly of Pristionchus species.</title>
        <authorList>
            <person name="Yoshida K."/>
            <person name="Sommer R.J."/>
        </authorList>
    </citation>
    <scope>NUCLEOTIDE SEQUENCE</scope>
    <source>
        <strain evidence="2">RS5133</strain>
    </source>
</reference>
<evidence type="ECO:0000313" key="2">
    <source>
        <dbReference type="EMBL" id="GMT15520.1"/>
    </source>
</evidence>
<evidence type="ECO:0000256" key="1">
    <source>
        <dbReference type="SAM" id="Coils"/>
    </source>
</evidence>
<comment type="caution">
    <text evidence="2">The sequence shown here is derived from an EMBL/GenBank/DDBJ whole genome shotgun (WGS) entry which is preliminary data.</text>
</comment>